<name>A0A9Q0H7H8_9MAGN</name>
<dbReference type="AlphaFoldDB" id="A0A9Q0H7H8"/>
<keyword evidence="8" id="KW-1185">Reference proteome</keyword>
<dbReference type="EMBL" id="JAMYWD010000009">
    <property type="protein sequence ID" value="KAJ4960674.1"/>
    <property type="molecule type" value="Genomic_DNA"/>
</dbReference>
<dbReference type="PANTHER" id="PTHR12565:SF184">
    <property type="entry name" value="BHLH TRANSCRIPTION FACTOR"/>
    <property type="match status" value="1"/>
</dbReference>
<dbReference type="PANTHER" id="PTHR12565">
    <property type="entry name" value="STEROL REGULATORY ELEMENT-BINDING PROTEIN"/>
    <property type="match status" value="1"/>
</dbReference>
<organism evidence="7 8">
    <name type="scientific">Protea cynaroides</name>
    <dbReference type="NCBI Taxonomy" id="273540"/>
    <lineage>
        <taxon>Eukaryota</taxon>
        <taxon>Viridiplantae</taxon>
        <taxon>Streptophyta</taxon>
        <taxon>Embryophyta</taxon>
        <taxon>Tracheophyta</taxon>
        <taxon>Spermatophyta</taxon>
        <taxon>Magnoliopsida</taxon>
        <taxon>Proteales</taxon>
        <taxon>Proteaceae</taxon>
        <taxon>Protea</taxon>
    </lineage>
</organism>
<evidence type="ECO:0000256" key="3">
    <source>
        <dbReference type="ARBA" id="ARBA00023163"/>
    </source>
</evidence>
<evidence type="ECO:0000313" key="8">
    <source>
        <dbReference type="Proteomes" id="UP001141806"/>
    </source>
</evidence>
<evidence type="ECO:0000313" key="7">
    <source>
        <dbReference type="EMBL" id="KAJ4960674.1"/>
    </source>
</evidence>
<feature type="domain" description="BHLH" evidence="6">
    <location>
        <begin position="49"/>
        <end position="99"/>
    </location>
</feature>
<evidence type="ECO:0000256" key="1">
    <source>
        <dbReference type="ARBA" id="ARBA00004123"/>
    </source>
</evidence>
<dbReference type="InterPro" id="IPR024097">
    <property type="entry name" value="bHLH_ZIP_TF"/>
</dbReference>
<dbReference type="PROSITE" id="PS50888">
    <property type="entry name" value="BHLH"/>
    <property type="match status" value="1"/>
</dbReference>
<evidence type="ECO:0000256" key="5">
    <source>
        <dbReference type="SAM" id="MobiDB-lite"/>
    </source>
</evidence>
<dbReference type="Pfam" id="PF00010">
    <property type="entry name" value="HLH"/>
    <property type="match status" value="1"/>
</dbReference>
<dbReference type="InterPro" id="IPR011598">
    <property type="entry name" value="bHLH_dom"/>
</dbReference>
<keyword evidence="3" id="KW-0804">Transcription</keyword>
<evidence type="ECO:0000256" key="4">
    <source>
        <dbReference type="ARBA" id="ARBA00023242"/>
    </source>
</evidence>
<dbReference type="GO" id="GO:0005634">
    <property type="term" value="C:nucleus"/>
    <property type="evidence" value="ECO:0007669"/>
    <property type="project" value="UniProtKB-SubCell"/>
</dbReference>
<proteinExistence type="predicted"/>
<dbReference type="Gene3D" id="4.10.280.10">
    <property type="entry name" value="Helix-loop-helix DNA-binding domain"/>
    <property type="match status" value="1"/>
</dbReference>
<evidence type="ECO:0000259" key="6">
    <source>
        <dbReference type="PROSITE" id="PS50888"/>
    </source>
</evidence>
<dbReference type="GO" id="GO:0046983">
    <property type="term" value="F:protein dimerization activity"/>
    <property type="evidence" value="ECO:0007669"/>
    <property type="project" value="InterPro"/>
</dbReference>
<dbReference type="GO" id="GO:0003700">
    <property type="term" value="F:DNA-binding transcription factor activity"/>
    <property type="evidence" value="ECO:0007669"/>
    <property type="project" value="TreeGrafter"/>
</dbReference>
<protein>
    <recommendedName>
        <fullName evidence="6">BHLH domain-containing protein</fullName>
    </recommendedName>
</protein>
<sequence>MNKMRKNDQFRDVKRGKEKKRKKCQSTNEKEDIEKTPTPYVHVRARRGQATDSHSLAERARREKINKKMKQLQALVPGCDEINSKALVLDAIINYMKSIQSQVEFLSGKLALMNSMSYGFGWGLDIDDIMKLNTLAFCPIQPTVLPQDATTFITTNNYPILDSSTVCESQLQQGLSPFFFFQVYA</sequence>
<keyword evidence="4" id="KW-0539">Nucleus</keyword>
<dbReference type="Proteomes" id="UP001141806">
    <property type="component" value="Unassembled WGS sequence"/>
</dbReference>
<accession>A0A9Q0H7H8</accession>
<reference evidence="7" key="1">
    <citation type="journal article" date="2023" name="Plant J.">
        <title>The genome of the king protea, Protea cynaroides.</title>
        <authorList>
            <person name="Chang J."/>
            <person name="Duong T.A."/>
            <person name="Schoeman C."/>
            <person name="Ma X."/>
            <person name="Roodt D."/>
            <person name="Barker N."/>
            <person name="Li Z."/>
            <person name="Van de Peer Y."/>
            <person name="Mizrachi E."/>
        </authorList>
    </citation>
    <scope>NUCLEOTIDE SEQUENCE</scope>
    <source>
        <tissue evidence="7">Young leaves</tissue>
    </source>
</reference>
<feature type="compositionally biased region" description="Basic and acidic residues" evidence="5">
    <location>
        <begin position="1"/>
        <end position="15"/>
    </location>
</feature>
<gene>
    <name evidence="7" type="ORF">NE237_020584</name>
</gene>
<dbReference type="OrthoDB" id="1915602at2759"/>
<comment type="caution">
    <text evidence="7">The sequence shown here is derived from an EMBL/GenBank/DDBJ whole genome shotgun (WGS) entry which is preliminary data.</text>
</comment>
<feature type="region of interest" description="Disordered" evidence="5">
    <location>
        <begin position="1"/>
        <end position="40"/>
    </location>
</feature>
<comment type="subcellular location">
    <subcellularLocation>
        <location evidence="1">Nucleus</location>
    </subcellularLocation>
</comment>
<evidence type="ECO:0000256" key="2">
    <source>
        <dbReference type="ARBA" id="ARBA00023015"/>
    </source>
</evidence>
<dbReference type="InterPro" id="IPR036638">
    <property type="entry name" value="HLH_DNA-bd_sf"/>
</dbReference>
<keyword evidence="2" id="KW-0805">Transcription regulation</keyword>
<dbReference type="SMART" id="SM00353">
    <property type="entry name" value="HLH"/>
    <property type="match status" value="1"/>
</dbReference>
<dbReference type="SUPFAM" id="SSF47459">
    <property type="entry name" value="HLH, helix-loop-helix DNA-binding domain"/>
    <property type="match status" value="1"/>
</dbReference>